<dbReference type="PANTHER" id="PTHR46394">
    <property type="entry name" value="ANNEXIN"/>
    <property type="match status" value="1"/>
</dbReference>
<gene>
    <name evidence="1" type="ORF">OFUS_LOCUS15561</name>
</gene>
<dbReference type="InterPro" id="IPR002641">
    <property type="entry name" value="PNPLA_dom"/>
</dbReference>
<dbReference type="Gene3D" id="3.40.1090.10">
    <property type="entry name" value="Cytosolic phospholipase A2 catalytic domain"/>
    <property type="match status" value="2"/>
</dbReference>
<dbReference type="Proteomes" id="UP000749559">
    <property type="component" value="Unassembled WGS sequence"/>
</dbReference>
<dbReference type="GO" id="GO:0016042">
    <property type="term" value="P:lipid catabolic process"/>
    <property type="evidence" value="ECO:0007669"/>
    <property type="project" value="UniProtKB-UniRule"/>
</dbReference>
<dbReference type="SMART" id="SM00054">
    <property type="entry name" value="EFh"/>
    <property type="match status" value="1"/>
</dbReference>
<dbReference type="SUPFAM" id="SSF47473">
    <property type="entry name" value="EF-hand"/>
    <property type="match status" value="1"/>
</dbReference>
<dbReference type="Gene3D" id="1.10.238.10">
    <property type="entry name" value="EF-hand"/>
    <property type="match status" value="1"/>
</dbReference>
<evidence type="ECO:0000313" key="1">
    <source>
        <dbReference type="EMBL" id="CAH1790347.1"/>
    </source>
</evidence>
<dbReference type="InterPro" id="IPR018247">
    <property type="entry name" value="EF_Hand_1_Ca_BS"/>
</dbReference>
<dbReference type="Pfam" id="PF01734">
    <property type="entry name" value="Patatin"/>
    <property type="match status" value="1"/>
</dbReference>
<dbReference type="PROSITE" id="PS51635">
    <property type="entry name" value="PNPLA"/>
    <property type="match status" value="1"/>
</dbReference>
<dbReference type="SUPFAM" id="SSF52151">
    <property type="entry name" value="FabD/lysophospholipase-like"/>
    <property type="match status" value="1"/>
</dbReference>
<dbReference type="PANTHER" id="PTHR46394:SF1">
    <property type="entry name" value="PNPLA DOMAIN-CONTAINING PROTEIN"/>
    <property type="match status" value="1"/>
</dbReference>
<name>A0A8J1YB24_OWEFU</name>
<evidence type="ECO:0000313" key="2">
    <source>
        <dbReference type="Proteomes" id="UP000749559"/>
    </source>
</evidence>
<dbReference type="OrthoDB" id="412240at2759"/>
<dbReference type="PROSITE" id="PS00018">
    <property type="entry name" value="EF_HAND_1"/>
    <property type="match status" value="1"/>
</dbReference>
<dbReference type="InterPro" id="IPR052580">
    <property type="entry name" value="Lipid_Hydrolase"/>
</dbReference>
<dbReference type="GO" id="GO:0005509">
    <property type="term" value="F:calcium ion binding"/>
    <property type="evidence" value="ECO:0007669"/>
    <property type="project" value="InterPro"/>
</dbReference>
<dbReference type="CDD" id="cd07207">
    <property type="entry name" value="Pat_ExoU_VipD_like"/>
    <property type="match status" value="1"/>
</dbReference>
<dbReference type="InterPro" id="IPR011992">
    <property type="entry name" value="EF-hand-dom_pair"/>
</dbReference>
<dbReference type="Pfam" id="PF00036">
    <property type="entry name" value="EF-hand_1"/>
    <property type="match status" value="1"/>
</dbReference>
<dbReference type="AlphaFoldDB" id="A0A8J1YB24"/>
<organism evidence="1 2">
    <name type="scientific">Owenia fusiformis</name>
    <name type="common">Polychaete worm</name>
    <dbReference type="NCBI Taxonomy" id="6347"/>
    <lineage>
        <taxon>Eukaryota</taxon>
        <taxon>Metazoa</taxon>
        <taxon>Spiralia</taxon>
        <taxon>Lophotrochozoa</taxon>
        <taxon>Annelida</taxon>
        <taxon>Polychaeta</taxon>
        <taxon>Sedentaria</taxon>
        <taxon>Canalipalpata</taxon>
        <taxon>Sabellida</taxon>
        <taxon>Oweniida</taxon>
        <taxon>Oweniidae</taxon>
        <taxon>Owenia</taxon>
    </lineage>
</organism>
<reference evidence="1" key="1">
    <citation type="submission" date="2022-03" db="EMBL/GenBank/DDBJ databases">
        <authorList>
            <person name="Martin C."/>
        </authorList>
    </citation>
    <scope>NUCLEOTIDE SEQUENCE</scope>
</reference>
<dbReference type="InterPro" id="IPR002048">
    <property type="entry name" value="EF_hand_dom"/>
</dbReference>
<dbReference type="InterPro" id="IPR016035">
    <property type="entry name" value="Acyl_Trfase/lysoPLipase"/>
</dbReference>
<dbReference type="PROSITE" id="PS50222">
    <property type="entry name" value="EF_HAND_2"/>
    <property type="match status" value="1"/>
</dbReference>
<keyword evidence="2" id="KW-1185">Reference proteome</keyword>
<comment type="caution">
    <text evidence="1">The sequence shown here is derived from an EMBL/GenBank/DDBJ whole genome shotgun (WGS) entry which is preliminary data.</text>
</comment>
<proteinExistence type="predicted"/>
<sequence>MNGIDNLDLNLLHRQDRTSKHKNNYDLSEFTFPFENFVFEGGGNKGLAYSGCIRVLEEIGVWGQSKRLCGTSSGAMTATLLAVGYNSYEVERFQNLDLHEMFLDTTCGLCSLLPNVLKHFGWNPGNRILKWLGDVIAEKTGNKDITFKQLYDRFDKELCVVVTNLNHMSTEYCHVKTTPNMPVRIAVRMSMSIPGLFKPVKWVPKGSRNPDYFIDGGLLSNYAIHAFDGWWLSMAPSDSFLKRLHPLEKLGNLFDKTERFGSRNDKTLGFLLYADKDVEVIRPDLDDRADVDPQDRIPNTKLARQRMEDKRAEAIEAEKHSAMYDAVDAFLDTLADEDINLDSMTNKEELKSVLEKVTEKKKEHYKTMFGNSSIDDIFNILDKDNSGQISFTELVNYFNTKGVDIQQRFTGVKRQNISGLKDYINIIQQSLSVNLTRIHIKTSDAARTVGINTGYIGTTDFDMEDEDKDFLVEQGRRSTISFLRQYIDTNNLESSRKLLGNSTTTLEKDNDDITTELTFIENHIHSTYDQIKDENERTNMKLPLVV</sequence>
<dbReference type="GO" id="GO:0016787">
    <property type="term" value="F:hydrolase activity"/>
    <property type="evidence" value="ECO:0007669"/>
    <property type="project" value="UniProtKB-UniRule"/>
</dbReference>
<protein>
    <submittedName>
        <fullName evidence="1">Uncharacterized protein</fullName>
    </submittedName>
</protein>
<dbReference type="EMBL" id="CAIIXF020000007">
    <property type="protein sequence ID" value="CAH1790347.1"/>
    <property type="molecule type" value="Genomic_DNA"/>
</dbReference>
<accession>A0A8J1YB24</accession>